<dbReference type="InterPro" id="IPR023213">
    <property type="entry name" value="CAT-like_dom_sf"/>
</dbReference>
<evidence type="ECO:0000313" key="4">
    <source>
        <dbReference type="EMBL" id="KAF7124518.1"/>
    </source>
</evidence>
<evidence type="ECO:0000256" key="2">
    <source>
        <dbReference type="ARBA" id="ARBA00022679"/>
    </source>
</evidence>
<keyword evidence="5" id="KW-1185">Reference proteome</keyword>
<sequence length="450" mass="49796">MEVEVEVISSDTIKPSTPTPPHFRHYRLSFLDQVIPPVFMPLLLFYPQTAATSGFTQEHKSNNLKTSLSRTLTKFYPLAGRIVNNVHIDCSDAGVPYTEARSHCQLSDLISDPSPSEFIKFLPCEFGDVGDVPLAVRVNFFDCGGVVVSMAISHKVADGFASIFFMNCWAAAGRGGDGDVASPWLDGAELFPPREMAGFNPRTGMVKDPIVTKRFVFTASKISSLIDKCTDDSSPDPKRPTRIEALSAFVWTRFMASAHSENDPNKIYTILHAVNLRTRANPPLPDHYFGNISRIAITVPSMIDGPPKCYEIVNQVTAVVELGRDQCGQGLPLVRGVIRKVDEEYVRMLGEGDNHLNTLKERASMFTKGEMVSLNFTSLCRFPLYDADFGWGKPVWVSTAPMPFKNLVVFMDTHSGDGIEAWVNLKAEDMAKFEADEELLAFVSPTKVAK</sequence>
<organism evidence="4 5">
    <name type="scientific">Rhododendron simsii</name>
    <name type="common">Sims's rhododendron</name>
    <dbReference type="NCBI Taxonomy" id="118357"/>
    <lineage>
        <taxon>Eukaryota</taxon>
        <taxon>Viridiplantae</taxon>
        <taxon>Streptophyta</taxon>
        <taxon>Embryophyta</taxon>
        <taxon>Tracheophyta</taxon>
        <taxon>Spermatophyta</taxon>
        <taxon>Magnoliopsida</taxon>
        <taxon>eudicotyledons</taxon>
        <taxon>Gunneridae</taxon>
        <taxon>Pentapetalae</taxon>
        <taxon>asterids</taxon>
        <taxon>Ericales</taxon>
        <taxon>Ericaceae</taxon>
        <taxon>Ericoideae</taxon>
        <taxon>Rhodoreae</taxon>
        <taxon>Rhododendron</taxon>
    </lineage>
</organism>
<reference evidence="4" key="1">
    <citation type="submission" date="2019-11" db="EMBL/GenBank/DDBJ databases">
        <authorList>
            <person name="Liu Y."/>
            <person name="Hou J."/>
            <person name="Li T.-Q."/>
            <person name="Guan C.-H."/>
            <person name="Wu X."/>
            <person name="Wu H.-Z."/>
            <person name="Ling F."/>
            <person name="Zhang R."/>
            <person name="Shi X.-G."/>
            <person name="Ren J.-P."/>
            <person name="Chen E.-F."/>
            <person name="Sun J.-M."/>
        </authorList>
    </citation>
    <scope>NUCLEOTIDE SEQUENCE</scope>
    <source>
        <strain evidence="4">Adult_tree_wgs_1</strain>
        <tissue evidence="4">Leaves</tissue>
    </source>
</reference>
<evidence type="ECO:0000256" key="3">
    <source>
        <dbReference type="ARBA" id="ARBA00023315"/>
    </source>
</evidence>
<dbReference type="Pfam" id="PF02458">
    <property type="entry name" value="Transferase"/>
    <property type="match status" value="1"/>
</dbReference>
<dbReference type="OrthoDB" id="671439at2759"/>
<comment type="similarity">
    <text evidence="1">Belongs to the plant acyltransferase family.</text>
</comment>
<dbReference type="EMBL" id="WJXA01000012">
    <property type="protein sequence ID" value="KAF7124518.1"/>
    <property type="molecule type" value="Genomic_DNA"/>
</dbReference>
<gene>
    <name evidence="4" type="ORF">RHSIM_Rhsim12G0106700</name>
</gene>
<keyword evidence="2" id="KW-0808">Transferase</keyword>
<proteinExistence type="inferred from homology"/>
<dbReference type="PANTHER" id="PTHR31623">
    <property type="entry name" value="F21J9.9"/>
    <property type="match status" value="1"/>
</dbReference>
<dbReference type="Proteomes" id="UP000626092">
    <property type="component" value="Unassembled WGS sequence"/>
</dbReference>
<evidence type="ECO:0000256" key="1">
    <source>
        <dbReference type="ARBA" id="ARBA00009861"/>
    </source>
</evidence>
<accession>A0A834L987</accession>
<dbReference type="PANTHER" id="PTHR31623:SF17">
    <property type="entry name" value="F21J9.9"/>
    <property type="match status" value="1"/>
</dbReference>
<dbReference type="AlphaFoldDB" id="A0A834L987"/>
<protein>
    <submittedName>
        <fullName evidence="4">Uncharacterized protein</fullName>
    </submittedName>
</protein>
<dbReference type="GO" id="GO:0016746">
    <property type="term" value="F:acyltransferase activity"/>
    <property type="evidence" value="ECO:0007669"/>
    <property type="project" value="UniProtKB-KW"/>
</dbReference>
<comment type="caution">
    <text evidence="4">The sequence shown here is derived from an EMBL/GenBank/DDBJ whole genome shotgun (WGS) entry which is preliminary data.</text>
</comment>
<name>A0A834L987_RHOSS</name>
<evidence type="ECO:0000313" key="5">
    <source>
        <dbReference type="Proteomes" id="UP000626092"/>
    </source>
</evidence>
<dbReference type="Gene3D" id="3.30.559.10">
    <property type="entry name" value="Chloramphenicol acetyltransferase-like domain"/>
    <property type="match status" value="2"/>
</dbReference>
<keyword evidence="3" id="KW-0012">Acyltransferase</keyword>